<evidence type="ECO:0000313" key="1">
    <source>
        <dbReference type="EMBL" id="MBW0494201.1"/>
    </source>
</evidence>
<organism evidence="1 2">
    <name type="scientific">Austropuccinia psidii MF-1</name>
    <dbReference type="NCBI Taxonomy" id="1389203"/>
    <lineage>
        <taxon>Eukaryota</taxon>
        <taxon>Fungi</taxon>
        <taxon>Dikarya</taxon>
        <taxon>Basidiomycota</taxon>
        <taxon>Pucciniomycotina</taxon>
        <taxon>Pucciniomycetes</taxon>
        <taxon>Pucciniales</taxon>
        <taxon>Sphaerophragmiaceae</taxon>
        <taxon>Austropuccinia</taxon>
    </lineage>
</organism>
<gene>
    <name evidence="1" type="ORF">O181_033916</name>
</gene>
<dbReference type="EMBL" id="AVOT02012456">
    <property type="protein sequence ID" value="MBW0494201.1"/>
    <property type="molecule type" value="Genomic_DNA"/>
</dbReference>
<proteinExistence type="predicted"/>
<accession>A0A9Q3H7I5</accession>
<reference evidence="1" key="1">
    <citation type="submission" date="2021-03" db="EMBL/GenBank/DDBJ databases">
        <title>Draft genome sequence of rust myrtle Austropuccinia psidii MF-1, a brazilian biotype.</title>
        <authorList>
            <person name="Quecine M.C."/>
            <person name="Pachon D.M.R."/>
            <person name="Bonatelli M.L."/>
            <person name="Correr F.H."/>
            <person name="Franceschini L.M."/>
            <person name="Leite T.F."/>
            <person name="Margarido G.R.A."/>
            <person name="Almeida C.A."/>
            <person name="Ferrarezi J.A."/>
            <person name="Labate C.A."/>
        </authorList>
    </citation>
    <scope>NUCLEOTIDE SEQUENCE</scope>
    <source>
        <strain evidence="1">MF-1</strain>
    </source>
</reference>
<dbReference type="OrthoDB" id="5978043at2759"/>
<protein>
    <submittedName>
        <fullName evidence="1">Uncharacterized protein</fullName>
    </submittedName>
</protein>
<dbReference type="AlphaFoldDB" id="A0A9Q3H7I5"/>
<evidence type="ECO:0000313" key="2">
    <source>
        <dbReference type="Proteomes" id="UP000765509"/>
    </source>
</evidence>
<sequence>MLKWQIAIQYYRGSMTIIYKKGKIHTNEYGLSIWALEDFKINPSNDPKVPAKIPINFMETDRRKNFQFSEWEPEFGSSDSDSTELEGKETSILQISSSELHNELFSSVTRTYAKHKQCRILLQLFQQKYRIP</sequence>
<comment type="caution">
    <text evidence="1">The sequence shown here is derived from an EMBL/GenBank/DDBJ whole genome shotgun (WGS) entry which is preliminary data.</text>
</comment>
<dbReference type="Proteomes" id="UP000765509">
    <property type="component" value="Unassembled WGS sequence"/>
</dbReference>
<keyword evidence="2" id="KW-1185">Reference proteome</keyword>
<name>A0A9Q3H7I5_9BASI</name>